<organism evidence="7 8">
    <name type="scientific">Pseudobutyrivibrio ruminis</name>
    <dbReference type="NCBI Taxonomy" id="46206"/>
    <lineage>
        <taxon>Bacteria</taxon>
        <taxon>Bacillati</taxon>
        <taxon>Bacillota</taxon>
        <taxon>Clostridia</taxon>
        <taxon>Lachnospirales</taxon>
        <taxon>Lachnospiraceae</taxon>
        <taxon>Pseudobutyrivibrio</taxon>
    </lineage>
</organism>
<keyword evidence="4 7" id="KW-0413">Isomerase</keyword>
<evidence type="ECO:0000256" key="6">
    <source>
        <dbReference type="RuleBase" id="RU003657"/>
    </source>
</evidence>
<dbReference type="InterPro" id="IPR044524">
    <property type="entry name" value="Isoase_HisA-like"/>
</dbReference>
<evidence type="ECO:0000256" key="1">
    <source>
        <dbReference type="ARBA" id="ARBA00009667"/>
    </source>
</evidence>
<accession>A0A1H7F4M3</accession>
<keyword evidence="3 6" id="KW-0368">Histidine biosynthesis</keyword>
<dbReference type="RefSeq" id="WP_074788676.1">
    <property type="nucleotide sequence ID" value="NZ_FNZX01000003.1"/>
</dbReference>
<sequence length="262" mass="29237">MKFRPCIDIHNGKVKQIVGSTISDLGKTDGQPKENFVADKGAAYFANLYKSDDLRGGHIINLNMKGTPEYEASKEEAMEALRAYPGGMQYGGGVDDKNARDYISAGASHVIVTSFVFNDGRVDYDALKRISEVVGREHLVLDLSCTRIDDKYVIVTDRWQKVSKEVITYNFLDRLAYYCDEFLIHAADVEGRQSGIDRDLVGFLSGYKRVPITYAGGVSDYGDIELISYLSDNNMDFTVGSCLDLFGGDLSYERIVKRIVTR</sequence>
<dbReference type="GO" id="GO:0000105">
    <property type="term" value="P:L-histidine biosynthetic process"/>
    <property type="evidence" value="ECO:0007669"/>
    <property type="project" value="UniProtKB-KW"/>
</dbReference>
<reference evidence="8" key="1">
    <citation type="submission" date="2016-10" db="EMBL/GenBank/DDBJ databases">
        <authorList>
            <person name="Varghese N."/>
        </authorList>
    </citation>
    <scope>NUCLEOTIDE SEQUENCE [LARGE SCALE GENOMIC DNA]</scope>
    <source>
        <strain evidence="8">ACV-9</strain>
    </source>
</reference>
<dbReference type="AlphaFoldDB" id="A0A1H7F4M3"/>
<dbReference type="EMBL" id="FNZX01000003">
    <property type="protein sequence ID" value="SEK18095.1"/>
    <property type="molecule type" value="Genomic_DNA"/>
</dbReference>
<dbReference type="Pfam" id="PF00977">
    <property type="entry name" value="His_biosynth"/>
    <property type="match status" value="1"/>
</dbReference>
<dbReference type="GO" id="GO:0005737">
    <property type="term" value="C:cytoplasm"/>
    <property type="evidence" value="ECO:0007669"/>
    <property type="project" value="TreeGrafter"/>
</dbReference>
<gene>
    <name evidence="7" type="ORF">SAMN02910377_00146</name>
</gene>
<evidence type="ECO:0000313" key="8">
    <source>
        <dbReference type="Proteomes" id="UP000182321"/>
    </source>
</evidence>
<dbReference type="Proteomes" id="UP000182321">
    <property type="component" value="Unassembled WGS sequence"/>
</dbReference>
<evidence type="ECO:0000256" key="3">
    <source>
        <dbReference type="ARBA" id="ARBA00023102"/>
    </source>
</evidence>
<keyword evidence="8" id="KW-1185">Reference proteome</keyword>
<dbReference type="PANTHER" id="PTHR43090">
    <property type="entry name" value="1-(5-PHOSPHORIBOSYL)-5-[(5-PHOSPHORIBOSYLAMINO)METHYLIDENEAMINO] IMIDAZOLE-4-CARBOXAMIDE ISOMERASE"/>
    <property type="match status" value="1"/>
</dbReference>
<dbReference type="NCBIfam" id="TIGR02129">
    <property type="entry name" value="hisA_euk"/>
    <property type="match status" value="1"/>
</dbReference>
<dbReference type="PANTHER" id="PTHR43090:SF2">
    <property type="entry name" value="1-(5-PHOSPHORIBOSYL)-5-[(5-PHOSPHORIBOSYLAMINO)METHYLIDENEAMINO] IMIDAZOLE-4-CARBOXAMIDE ISOMERASE"/>
    <property type="match status" value="1"/>
</dbReference>
<evidence type="ECO:0000313" key="7">
    <source>
        <dbReference type="EMBL" id="SEK18095.1"/>
    </source>
</evidence>
<proteinExistence type="inferred from homology"/>
<evidence type="ECO:0000256" key="5">
    <source>
        <dbReference type="ARBA" id="ARBA00029440"/>
    </source>
</evidence>
<dbReference type="InterPro" id="IPR006062">
    <property type="entry name" value="His_biosynth"/>
</dbReference>
<dbReference type="SUPFAM" id="SSF51366">
    <property type="entry name" value="Ribulose-phoshate binding barrel"/>
    <property type="match status" value="1"/>
</dbReference>
<dbReference type="InterPro" id="IPR013785">
    <property type="entry name" value="Aldolase_TIM"/>
</dbReference>
<dbReference type="GO" id="GO:0000162">
    <property type="term" value="P:L-tryptophan biosynthetic process"/>
    <property type="evidence" value="ECO:0007669"/>
    <property type="project" value="TreeGrafter"/>
</dbReference>
<protein>
    <submittedName>
        <fullName evidence="7">1-(5-phosphoribosyl)-5-[(5-phosphoribosylamino)methylideneamino] imidazole-4-carboxamide isomerase</fullName>
    </submittedName>
</protein>
<evidence type="ECO:0000256" key="2">
    <source>
        <dbReference type="ARBA" id="ARBA00022605"/>
    </source>
</evidence>
<name>A0A1H7F4M3_9FIRM</name>
<dbReference type="GO" id="GO:0003949">
    <property type="term" value="F:1-(5-phosphoribosyl)-5-[(5-phosphoribosylamino)methylideneamino]imidazole-4-carboxamide isomerase activity"/>
    <property type="evidence" value="ECO:0007669"/>
    <property type="project" value="InterPro"/>
</dbReference>
<evidence type="ECO:0000256" key="4">
    <source>
        <dbReference type="ARBA" id="ARBA00023235"/>
    </source>
</evidence>
<comment type="pathway">
    <text evidence="5">Amino-acid biosynthesis.</text>
</comment>
<dbReference type="InterPro" id="IPR011858">
    <property type="entry name" value="His6/HISN3"/>
</dbReference>
<dbReference type="InterPro" id="IPR011060">
    <property type="entry name" value="RibuloseP-bd_barrel"/>
</dbReference>
<keyword evidence="2 6" id="KW-0028">Amino-acid biosynthesis</keyword>
<comment type="similarity">
    <text evidence="1 6">Belongs to the HisA/HisF family.</text>
</comment>
<dbReference type="Gene3D" id="3.20.20.70">
    <property type="entry name" value="Aldolase class I"/>
    <property type="match status" value="1"/>
</dbReference>